<evidence type="ECO:0000256" key="1">
    <source>
        <dbReference type="ARBA" id="ARBA00009437"/>
    </source>
</evidence>
<sequence>MDLDTLETFRAVAAAGSFAAHARQVNVAPSSVSRQIAGLEEALQVRLFDRTTRRLVLTEAGATYLQRITPLLEDLAQAGEAARDQLTDPAGRLRVATSVAFAERWLLPRLSGFAPRYPKIQLDLQLSDTQVDLRSEGIDLAIRFGAAIHGDYVVRRLRATRYHLVASPGYLTQQGRPNQPLDLQTHSCLQMPYPGFETNWQIRQSDQPPMTVPLGPGSVISNPLALRRAALLDLGIAMLADWMVEEDLAAGSLIDLFPDHEASPGGFDTAAWILYPTRSYVPAKLRAFVDWITAAQPHPARSVAAD</sequence>
<reference evidence="6 8" key="1">
    <citation type="submission" date="2015-09" db="EMBL/GenBank/DDBJ databases">
        <authorList>
            <person name="Rodrigo-Torres L."/>
            <person name="Arahal D.R."/>
        </authorList>
    </citation>
    <scope>NUCLEOTIDE SEQUENCE [LARGE SCALE GENOMIC DNA]</scope>
    <source>
        <strain evidence="6 8">CECT 5118</strain>
    </source>
</reference>
<dbReference type="RefSeq" id="WP_058242251.1">
    <property type="nucleotide sequence ID" value="NZ_CYSB01000041.1"/>
</dbReference>
<keyword evidence="3" id="KW-0238">DNA-binding</keyword>
<evidence type="ECO:0000256" key="2">
    <source>
        <dbReference type="ARBA" id="ARBA00023015"/>
    </source>
</evidence>
<dbReference type="Pfam" id="PF03466">
    <property type="entry name" value="LysR_substrate"/>
    <property type="match status" value="1"/>
</dbReference>
<dbReference type="Pfam" id="PF00126">
    <property type="entry name" value="HTH_1"/>
    <property type="match status" value="1"/>
</dbReference>
<proteinExistence type="inferred from homology"/>
<dbReference type="InterPro" id="IPR005119">
    <property type="entry name" value="LysR_subst-bd"/>
</dbReference>
<dbReference type="PANTHER" id="PTHR30537">
    <property type="entry name" value="HTH-TYPE TRANSCRIPTIONAL REGULATOR"/>
    <property type="match status" value="1"/>
</dbReference>
<dbReference type="Proteomes" id="UP000051887">
    <property type="component" value="Unassembled WGS sequence"/>
</dbReference>
<evidence type="ECO:0000313" key="8">
    <source>
        <dbReference type="Proteomes" id="UP000051086"/>
    </source>
</evidence>
<dbReference type="GO" id="GO:0003700">
    <property type="term" value="F:DNA-binding transcription factor activity"/>
    <property type="evidence" value="ECO:0007669"/>
    <property type="project" value="InterPro"/>
</dbReference>
<keyword evidence="2" id="KW-0805">Transcription regulation</keyword>
<dbReference type="InterPro" id="IPR036390">
    <property type="entry name" value="WH_DNA-bd_sf"/>
</dbReference>
<evidence type="ECO:0000313" key="7">
    <source>
        <dbReference type="EMBL" id="CUH70918.1"/>
    </source>
</evidence>
<dbReference type="AlphaFoldDB" id="A0A0N7LWS0"/>
<dbReference type="CDD" id="cd08422">
    <property type="entry name" value="PBP2_CrgA_like"/>
    <property type="match status" value="1"/>
</dbReference>
<evidence type="ECO:0000256" key="3">
    <source>
        <dbReference type="ARBA" id="ARBA00023125"/>
    </source>
</evidence>
<dbReference type="Gene3D" id="3.40.190.290">
    <property type="match status" value="1"/>
</dbReference>
<organism evidence="7 9">
    <name type="scientific">Thalassovita autumnalis</name>
    <dbReference type="NCBI Taxonomy" id="2072972"/>
    <lineage>
        <taxon>Bacteria</taxon>
        <taxon>Pseudomonadati</taxon>
        <taxon>Pseudomonadota</taxon>
        <taxon>Alphaproteobacteria</taxon>
        <taxon>Rhodobacterales</taxon>
        <taxon>Roseobacteraceae</taxon>
        <taxon>Thalassovita</taxon>
    </lineage>
</organism>
<dbReference type="InterPro" id="IPR036388">
    <property type="entry name" value="WH-like_DNA-bd_sf"/>
</dbReference>
<dbReference type="PROSITE" id="PS50931">
    <property type="entry name" value="HTH_LYSR"/>
    <property type="match status" value="1"/>
</dbReference>
<dbReference type="SUPFAM" id="SSF53850">
    <property type="entry name" value="Periplasmic binding protein-like II"/>
    <property type="match status" value="1"/>
</dbReference>
<dbReference type="Proteomes" id="UP000051086">
    <property type="component" value="Unassembled WGS sequence"/>
</dbReference>
<reference evidence="7 9" key="2">
    <citation type="submission" date="2015-09" db="EMBL/GenBank/DDBJ databases">
        <authorList>
            <consortium name="Swine Surveillance"/>
        </authorList>
    </citation>
    <scope>NUCLEOTIDE SEQUENCE [LARGE SCALE GENOMIC DNA]</scope>
    <source>
        <strain evidence="7 9">5120</strain>
    </source>
</reference>
<accession>A0A0N7LWS0</accession>
<name>A0A0N7LWS0_9RHOB</name>
<dbReference type="Gene3D" id="1.10.10.10">
    <property type="entry name" value="Winged helix-like DNA-binding domain superfamily/Winged helix DNA-binding domain"/>
    <property type="match status" value="1"/>
</dbReference>
<dbReference type="EMBL" id="CYSC01000016">
    <property type="protein sequence ID" value="CUH70918.1"/>
    <property type="molecule type" value="Genomic_DNA"/>
</dbReference>
<dbReference type="FunFam" id="1.10.10.10:FF:000001">
    <property type="entry name" value="LysR family transcriptional regulator"/>
    <property type="match status" value="1"/>
</dbReference>
<evidence type="ECO:0000313" key="6">
    <source>
        <dbReference type="EMBL" id="CUH69874.1"/>
    </source>
</evidence>
<dbReference type="InterPro" id="IPR058163">
    <property type="entry name" value="LysR-type_TF_proteobact-type"/>
</dbReference>
<comment type="similarity">
    <text evidence="1">Belongs to the LysR transcriptional regulatory family.</text>
</comment>
<feature type="domain" description="HTH lysR-type" evidence="5">
    <location>
        <begin position="1"/>
        <end position="58"/>
    </location>
</feature>
<evidence type="ECO:0000256" key="4">
    <source>
        <dbReference type="ARBA" id="ARBA00023163"/>
    </source>
</evidence>
<dbReference type="EMBL" id="CYSB01000041">
    <property type="protein sequence ID" value="CUH69874.1"/>
    <property type="molecule type" value="Genomic_DNA"/>
</dbReference>
<evidence type="ECO:0000259" key="5">
    <source>
        <dbReference type="PROSITE" id="PS50931"/>
    </source>
</evidence>
<dbReference type="SUPFAM" id="SSF46785">
    <property type="entry name" value="Winged helix' DNA-binding domain"/>
    <property type="match status" value="1"/>
</dbReference>
<gene>
    <name evidence="7" type="primary">dmlR_1</name>
    <name evidence="6" type="synonym">dmlR_8</name>
    <name evidence="6" type="ORF">TL5118_03844</name>
    <name evidence="7" type="ORF">TL5120_00698</name>
</gene>
<dbReference type="GO" id="GO:0003677">
    <property type="term" value="F:DNA binding"/>
    <property type="evidence" value="ECO:0007669"/>
    <property type="project" value="UniProtKB-KW"/>
</dbReference>
<evidence type="ECO:0000313" key="9">
    <source>
        <dbReference type="Proteomes" id="UP000051887"/>
    </source>
</evidence>
<dbReference type="OrthoDB" id="9813056at2"/>
<protein>
    <submittedName>
        <fullName evidence="7">D-malate degradation protein R</fullName>
    </submittedName>
</protein>
<dbReference type="InterPro" id="IPR000847">
    <property type="entry name" value="LysR_HTH_N"/>
</dbReference>
<keyword evidence="8" id="KW-1185">Reference proteome</keyword>
<keyword evidence="4" id="KW-0804">Transcription</keyword>
<dbReference type="PANTHER" id="PTHR30537:SF5">
    <property type="entry name" value="HTH-TYPE TRANSCRIPTIONAL ACTIVATOR TTDR-RELATED"/>
    <property type="match status" value="1"/>
</dbReference>